<dbReference type="Proteomes" id="UP001162734">
    <property type="component" value="Chromosome"/>
</dbReference>
<evidence type="ECO:0000313" key="2">
    <source>
        <dbReference type="EMBL" id="BDG08740.1"/>
    </source>
</evidence>
<reference evidence="3" key="1">
    <citation type="journal article" date="2022" name="Int. J. Syst. Evol. Microbiol.">
        <title>Anaeromyxobacter oryzae sp. nov., Anaeromyxobacter diazotrophicus sp. nov. and Anaeromyxobacter paludicola sp. nov., isolated from paddy soils.</title>
        <authorList>
            <person name="Itoh H."/>
            <person name="Xu Z."/>
            <person name="Mise K."/>
            <person name="Masuda Y."/>
            <person name="Ushijima N."/>
            <person name="Hayakawa C."/>
            <person name="Shiratori Y."/>
            <person name="Senoo K."/>
        </authorList>
    </citation>
    <scope>NUCLEOTIDE SEQUENCE [LARGE SCALE GENOMIC DNA]</scope>
    <source>
        <strain evidence="3">Red630</strain>
    </source>
</reference>
<feature type="transmembrane region" description="Helical" evidence="1">
    <location>
        <begin position="39"/>
        <end position="57"/>
    </location>
</feature>
<name>A0ABM7XA70_9BACT</name>
<protein>
    <submittedName>
        <fullName evidence="2">Uncharacterized protein</fullName>
    </submittedName>
</protein>
<sequence length="107" mass="12205">MTPKPEDRRARAAERVALVRARVAELEHQREVRRRRKRGLAGAAALLACAPLVLLATRDRTERPYVEIVSSGKVEIEYQGRTPAIQVHRGLLERRTVPHAEVRRRSP</sequence>
<keyword evidence="1" id="KW-0812">Transmembrane</keyword>
<dbReference type="EMBL" id="AP025592">
    <property type="protein sequence ID" value="BDG08740.1"/>
    <property type="molecule type" value="Genomic_DNA"/>
</dbReference>
<organism evidence="2 3">
    <name type="scientific">Anaeromyxobacter paludicola</name>
    <dbReference type="NCBI Taxonomy" id="2918171"/>
    <lineage>
        <taxon>Bacteria</taxon>
        <taxon>Pseudomonadati</taxon>
        <taxon>Myxococcota</taxon>
        <taxon>Myxococcia</taxon>
        <taxon>Myxococcales</taxon>
        <taxon>Cystobacterineae</taxon>
        <taxon>Anaeromyxobacteraceae</taxon>
        <taxon>Anaeromyxobacter</taxon>
    </lineage>
</organism>
<keyword evidence="3" id="KW-1185">Reference proteome</keyword>
<gene>
    <name evidence="2" type="ORF">AMPC_18530</name>
</gene>
<evidence type="ECO:0000313" key="3">
    <source>
        <dbReference type="Proteomes" id="UP001162734"/>
    </source>
</evidence>
<proteinExistence type="predicted"/>
<keyword evidence="1" id="KW-0472">Membrane</keyword>
<keyword evidence="1" id="KW-1133">Transmembrane helix</keyword>
<accession>A0ABM7XA70</accession>
<evidence type="ECO:0000256" key="1">
    <source>
        <dbReference type="SAM" id="Phobius"/>
    </source>
</evidence>
<dbReference type="RefSeq" id="WP_248345943.1">
    <property type="nucleotide sequence ID" value="NZ_AP025592.1"/>
</dbReference>